<dbReference type="OrthoDB" id="6119313at2759"/>
<proteinExistence type="predicted"/>
<feature type="compositionally biased region" description="Polar residues" evidence="1">
    <location>
        <begin position="202"/>
        <end position="213"/>
    </location>
</feature>
<evidence type="ECO:0000313" key="3">
    <source>
        <dbReference type="Proteomes" id="UP001142489"/>
    </source>
</evidence>
<comment type="caution">
    <text evidence="2">The sequence shown here is derived from an EMBL/GenBank/DDBJ whole genome shotgun (WGS) entry which is preliminary data.</text>
</comment>
<dbReference type="AlphaFoldDB" id="A0A9Q0Y6J4"/>
<gene>
    <name evidence="2" type="ORF">JRQ81_000762</name>
</gene>
<feature type="region of interest" description="Disordered" evidence="1">
    <location>
        <begin position="202"/>
        <end position="241"/>
    </location>
</feature>
<name>A0A9Q0Y6J4_9SAUR</name>
<feature type="region of interest" description="Disordered" evidence="1">
    <location>
        <begin position="54"/>
        <end position="78"/>
    </location>
</feature>
<evidence type="ECO:0000256" key="1">
    <source>
        <dbReference type="SAM" id="MobiDB-lite"/>
    </source>
</evidence>
<organism evidence="2 3">
    <name type="scientific">Phrynocephalus forsythii</name>
    <dbReference type="NCBI Taxonomy" id="171643"/>
    <lineage>
        <taxon>Eukaryota</taxon>
        <taxon>Metazoa</taxon>
        <taxon>Chordata</taxon>
        <taxon>Craniata</taxon>
        <taxon>Vertebrata</taxon>
        <taxon>Euteleostomi</taxon>
        <taxon>Lepidosauria</taxon>
        <taxon>Squamata</taxon>
        <taxon>Bifurcata</taxon>
        <taxon>Unidentata</taxon>
        <taxon>Episquamata</taxon>
        <taxon>Toxicofera</taxon>
        <taxon>Iguania</taxon>
        <taxon>Acrodonta</taxon>
        <taxon>Agamidae</taxon>
        <taxon>Agaminae</taxon>
        <taxon>Phrynocephalus</taxon>
    </lineage>
</organism>
<evidence type="ECO:0000313" key="2">
    <source>
        <dbReference type="EMBL" id="KAJ7344812.1"/>
    </source>
</evidence>
<protein>
    <submittedName>
        <fullName evidence="2">Uncharacterized protein</fullName>
    </submittedName>
</protein>
<feature type="compositionally biased region" description="Polar residues" evidence="1">
    <location>
        <begin position="62"/>
        <end position="78"/>
    </location>
</feature>
<sequence length="252" mass="27339">MELQKVTAAIHEPSLDTNDLMDIEENDDTDETLTSLLNEIAFLNQQLNDDASDISELPSFSLGGTENQRESTTTGSSPFQFDTVGGNFKDLSVVRGNSDSITPLLLHLDDDDLPDGNRNSEEVLSESDSLKIMLSSEVRDQNLDLLAINSDGNKKTVVSLSKPRSVSPPILQMKTNLETSKTDVAWRPMPKLAPLGLKAANLSSDSEGQNTRAMPSLAHVPSKEIKTAQPVPSPSQDPKSRLTLALIAKKSK</sequence>
<accession>A0A9Q0Y6J4</accession>
<keyword evidence="3" id="KW-1185">Reference proteome</keyword>
<reference evidence="2" key="1">
    <citation type="journal article" date="2023" name="DNA Res.">
        <title>Chromosome-level genome assembly of Phrynocephalus forsythii using third-generation DNA sequencing and Hi-C analysis.</title>
        <authorList>
            <person name="Qi Y."/>
            <person name="Zhao W."/>
            <person name="Zhao Y."/>
            <person name="Niu C."/>
            <person name="Cao S."/>
            <person name="Zhang Y."/>
        </authorList>
    </citation>
    <scope>NUCLEOTIDE SEQUENCE</scope>
    <source>
        <tissue evidence="2">Muscle</tissue>
    </source>
</reference>
<dbReference type="Proteomes" id="UP001142489">
    <property type="component" value="Unassembled WGS sequence"/>
</dbReference>
<dbReference type="EMBL" id="JAPFRF010000001">
    <property type="protein sequence ID" value="KAJ7344812.1"/>
    <property type="molecule type" value="Genomic_DNA"/>
</dbReference>